<dbReference type="CDD" id="cd18186">
    <property type="entry name" value="BTB_POZ_ZBTB_KLHL-like"/>
    <property type="match status" value="1"/>
</dbReference>
<proteinExistence type="predicted"/>
<reference evidence="1" key="1">
    <citation type="submission" date="2014-09" db="EMBL/GenBank/DDBJ databases">
        <title>Genome sequence of the luminous mushroom Mycena chlorophos for searching fungal bioluminescence genes.</title>
        <authorList>
            <person name="Tanaka Y."/>
            <person name="Kasuga D."/>
            <person name="Oba Y."/>
            <person name="Hase S."/>
            <person name="Sato K."/>
            <person name="Oba Y."/>
            <person name="Sakakibara Y."/>
        </authorList>
    </citation>
    <scope>NUCLEOTIDE SEQUENCE</scope>
</reference>
<dbReference type="EMBL" id="DF850028">
    <property type="protein sequence ID" value="GAT61395.1"/>
    <property type="molecule type" value="Genomic_DNA"/>
</dbReference>
<dbReference type="InterPro" id="IPR011333">
    <property type="entry name" value="SKP1/BTB/POZ_sf"/>
</dbReference>
<evidence type="ECO:0000313" key="1">
    <source>
        <dbReference type="EMBL" id="GAT61395.1"/>
    </source>
</evidence>
<accession>A0ABQ0MDI9</accession>
<organism evidence="1 2">
    <name type="scientific">Mycena chlorophos</name>
    <name type="common">Agaric fungus</name>
    <name type="synonym">Agaricus chlorophos</name>
    <dbReference type="NCBI Taxonomy" id="658473"/>
    <lineage>
        <taxon>Eukaryota</taxon>
        <taxon>Fungi</taxon>
        <taxon>Dikarya</taxon>
        <taxon>Basidiomycota</taxon>
        <taxon>Agaricomycotina</taxon>
        <taxon>Agaricomycetes</taxon>
        <taxon>Agaricomycetidae</taxon>
        <taxon>Agaricales</taxon>
        <taxon>Marasmiineae</taxon>
        <taxon>Mycenaceae</taxon>
        <taxon>Mycena</taxon>
    </lineage>
</organism>
<name>A0ABQ0MDI9_MYCCL</name>
<evidence type="ECO:0008006" key="3">
    <source>
        <dbReference type="Google" id="ProtNLM"/>
    </source>
</evidence>
<gene>
    <name evidence="1" type="ORF">MCHLO_17419</name>
</gene>
<evidence type="ECO:0000313" key="2">
    <source>
        <dbReference type="Proteomes" id="UP000815677"/>
    </source>
</evidence>
<protein>
    <recommendedName>
        <fullName evidence="3">BTB domain-containing protein</fullName>
    </recommendedName>
</protein>
<sequence>MSSDEEIPSTPTSLTNDSGSDKDLVVVPVKDEKYYFEKGDCTFLVEGVLFKVARFHFCRDPDSVFANMFSDAKGDLSEAIPLPNDTAECFRALCWAMYALPAEMRTAYTNPSTVPVEKYLRILDVAHKYLLTDYENWAWNMAQSIPNGVEAHLTACTEDALEHIFDLALRCGGCAPELLALVEKAWLDRVVAGTVTYQRALTVAEDRGRRKLQGDIYWHLHQKLVDGEVVTSPESGFAAFDLTETQLRRLLWGVGLLLQRRSAKADQSTPLKKTSTGSCSNYHCRVYGPQSNSSCSAAWMHEIGTVQYNPNWMAQTKNNYSSHTCLVEHLDRLWQDWQALFGPGGAIADYFLGPLPKSESA</sequence>
<dbReference type="Proteomes" id="UP000815677">
    <property type="component" value="Unassembled WGS sequence"/>
</dbReference>
<dbReference type="Gene3D" id="3.30.710.10">
    <property type="entry name" value="Potassium Channel Kv1.1, Chain A"/>
    <property type="match status" value="1"/>
</dbReference>
<keyword evidence="2" id="KW-1185">Reference proteome</keyword>